<name>A0AAW1A2B8_9HYME</name>
<dbReference type="AlphaFoldDB" id="A0AAW1A2B8"/>
<dbReference type="EMBL" id="JAWNGG020000065">
    <property type="protein sequence ID" value="KAK9304177.1"/>
    <property type="molecule type" value="Genomic_DNA"/>
</dbReference>
<evidence type="ECO:0000313" key="2">
    <source>
        <dbReference type="Proteomes" id="UP001432146"/>
    </source>
</evidence>
<protein>
    <recommendedName>
        <fullName evidence="3">Reverse transcriptase domain-containing protein</fullName>
    </recommendedName>
</protein>
<comment type="caution">
    <text evidence="1">The sequence shown here is derived from an EMBL/GenBank/DDBJ whole genome shotgun (WGS) entry which is preliminary data.</text>
</comment>
<evidence type="ECO:0008006" key="3">
    <source>
        <dbReference type="Google" id="ProtNLM"/>
    </source>
</evidence>
<gene>
    <name evidence="1" type="ORF">QLX08_004341</name>
</gene>
<organism evidence="1 2">
    <name type="scientific">Tetragonisca angustula</name>
    <dbReference type="NCBI Taxonomy" id="166442"/>
    <lineage>
        <taxon>Eukaryota</taxon>
        <taxon>Metazoa</taxon>
        <taxon>Ecdysozoa</taxon>
        <taxon>Arthropoda</taxon>
        <taxon>Hexapoda</taxon>
        <taxon>Insecta</taxon>
        <taxon>Pterygota</taxon>
        <taxon>Neoptera</taxon>
        <taxon>Endopterygota</taxon>
        <taxon>Hymenoptera</taxon>
        <taxon>Apocrita</taxon>
        <taxon>Aculeata</taxon>
        <taxon>Apoidea</taxon>
        <taxon>Anthophila</taxon>
        <taxon>Apidae</taxon>
        <taxon>Tetragonisca</taxon>
    </lineage>
</organism>
<reference evidence="1 2" key="1">
    <citation type="submission" date="2024-05" db="EMBL/GenBank/DDBJ databases">
        <title>The nuclear and mitochondrial genome assemblies of Tetragonisca angustula (Apidae: Meliponini), a tiny yet remarkable pollinator in the Neotropics.</title>
        <authorList>
            <person name="Ferrari R."/>
            <person name="Ricardo P.C."/>
            <person name="Dias F.C."/>
            <person name="Araujo N.S."/>
            <person name="Soares D.O."/>
            <person name="Zhou Q.-S."/>
            <person name="Zhu C.-D."/>
            <person name="Coutinho L."/>
            <person name="Airas M.C."/>
            <person name="Batista T.M."/>
        </authorList>
    </citation>
    <scope>NUCLEOTIDE SEQUENCE [LARGE SCALE GENOMIC DNA]</scope>
    <source>
        <strain evidence="1">ASF017062</strain>
        <tissue evidence="1">Abdomen</tissue>
    </source>
</reference>
<dbReference type="Proteomes" id="UP001432146">
    <property type="component" value="Unassembled WGS sequence"/>
</dbReference>
<accession>A0AAW1A2B8</accession>
<keyword evidence="2" id="KW-1185">Reference proteome</keyword>
<evidence type="ECO:0000313" key="1">
    <source>
        <dbReference type="EMBL" id="KAK9304177.1"/>
    </source>
</evidence>
<proteinExistence type="predicted"/>
<sequence>MIRGLSQGSVLGRIPWNLGYNQILEAIPVRVQVICYTDNDTFIIAGGMEWTWTLRLTETAVAAITAKIQDLELMIAAQKTEALWIPARDTNTPHGSFYKKNPG</sequence>